<dbReference type="Proteomes" id="UP000218334">
    <property type="component" value="Unassembled WGS sequence"/>
</dbReference>
<protein>
    <submittedName>
        <fullName evidence="1">Uncharacterized protein</fullName>
    </submittedName>
</protein>
<organism evidence="1 2">
    <name type="scientific">Armillaria solidipes</name>
    <dbReference type="NCBI Taxonomy" id="1076256"/>
    <lineage>
        <taxon>Eukaryota</taxon>
        <taxon>Fungi</taxon>
        <taxon>Dikarya</taxon>
        <taxon>Basidiomycota</taxon>
        <taxon>Agaricomycotina</taxon>
        <taxon>Agaricomycetes</taxon>
        <taxon>Agaricomycetidae</taxon>
        <taxon>Agaricales</taxon>
        <taxon>Marasmiineae</taxon>
        <taxon>Physalacriaceae</taxon>
        <taxon>Armillaria</taxon>
    </lineage>
</organism>
<gene>
    <name evidence="1" type="ORF">ARMSODRAFT_976727</name>
</gene>
<sequence>MPQQSKGDFSQRPEVDGRVMDRYFIDKEFRRSVARVNVIGSQQTKGDGAPGQRMNIVGPTMKGTEAMRREWMSSSSGVAFMWQLETGVPKTRANAGARKTGRVGEDSSTTSFRTNLDVEHGEDRDAGGVELRFGGTITLRPSLMAPTNILGFVALRQVLLGSPPCSSFCKSQYQDSGRYVVKS</sequence>
<reference evidence="2" key="1">
    <citation type="journal article" date="2017" name="Nat. Ecol. Evol.">
        <title>Genome expansion and lineage-specific genetic innovations in the forest pathogenic fungi Armillaria.</title>
        <authorList>
            <person name="Sipos G."/>
            <person name="Prasanna A.N."/>
            <person name="Walter M.C."/>
            <person name="O'Connor E."/>
            <person name="Balint B."/>
            <person name="Krizsan K."/>
            <person name="Kiss B."/>
            <person name="Hess J."/>
            <person name="Varga T."/>
            <person name="Slot J."/>
            <person name="Riley R."/>
            <person name="Boka B."/>
            <person name="Rigling D."/>
            <person name="Barry K."/>
            <person name="Lee J."/>
            <person name="Mihaltcheva S."/>
            <person name="LaButti K."/>
            <person name="Lipzen A."/>
            <person name="Waldron R."/>
            <person name="Moloney N.M."/>
            <person name="Sperisen C."/>
            <person name="Kredics L."/>
            <person name="Vagvoelgyi C."/>
            <person name="Patrignani A."/>
            <person name="Fitzpatrick D."/>
            <person name="Nagy I."/>
            <person name="Doyle S."/>
            <person name="Anderson J.B."/>
            <person name="Grigoriev I.V."/>
            <person name="Gueldener U."/>
            <person name="Muensterkoetter M."/>
            <person name="Nagy L.G."/>
        </authorList>
    </citation>
    <scope>NUCLEOTIDE SEQUENCE [LARGE SCALE GENOMIC DNA]</scope>
    <source>
        <strain evidence="2">28-4</strain>
    </source>
</reference>
<dbReference type="AlphaFoldDB" id="A0A2H3BCT8"/>
<accession>A0A2H3BCT8</accession>
<keyword evidence="2" id="KW-1185">Reference proteome</keyword>
<proteinExistence type="predicted"/>
<evidence type="ECO:0000313" key="2">
    <source>
        <dbReference type="Proteomes" id="UP000218334"/>
    </source>
</evidence>
<dbReference type="EMBL" id="KZ293436">
    <property type="protein sequence ID" value="PBK67480.1"/>
    <property type="molecule type" value="Genomic_DNA"/>
</dbReference>
<evidence type="ECO:0000313" key="1">
    <source>
        <dbReference type="EMBL" id="PBK67480.1"/>
    </source>
</evidence>
<name>A0A2H3BCT8_9AGAR</name>